<keyword evidence="5" id="KW-0560">Oxidoreductase</keyword>
<sequence length="521" mass="55665">MVEGRRHPLSGVDVLVVGAGPTGLVTALQAHDHGASVRVVERRPDAVRPSRAMVVHPRTLEGLRPLGVTDALLDRTDPDPRAELHLGRRTVPVRLADVALPDSAFPHLALVRQADVEDVLTRALHRRGVAVERGTELVTHHADEEGASARLRGSGPDEEAHCRFLVGSDGSASTVRRAARIDFAGAAHAEEVVLADMHLATELSPGSLHVAVGRHGLAFLFPLGENAAPWRLLATRASQHTRATRPTTVTEPELARLLEDSGLPATPTGCTWSSVVPLQHRVASAFRTGAVFLAGDAAHTSSPAAAQGMNTGLLDGIDLGWKLAFAAEHRRASRGTAEVLLASYGDERRRVAQQVVALTRLVLFAEASTSPVAELARARLVPLVVPVLPHLLGRRRLAMTVAAVLSQRWVHHRGSALSLDDTPWVAGPRPGHRLPDREVLVAGCKRTLHELTAGPGIHVLLDRESAAPPRPLLGPHVVVHRLDDARGHGLVAVRPDGHLGYRSARGDVTGLGRWLDLVAAR</sequence>
<dbReference type="PRINTS" id="PR00420">
    <property type="entry name" value="RNGMNOXGNASE"/>
</dbReference>
<keyword evidence="2" id="KW-0285">Flavoprotein</keyword>
<dbReference type="PANTHER" id="PTHR43004">
    <property type="entry name" value="TRK SYSTEM POTASSIUM UPTAKE PROTEIN"/>
    <property type="match status" value="1"/>
</dbReference>
<name>A0ABP8YB85_9MICO</name>
<keyword evidence="3" id="KW-0274">FAD</keyword>
<organism evidence="5 6">
    <name type="scientific">Pedococcus ginsenosidimutans</name>
    <dbReference type="NCBI Taxonomy" id="490570"/>
    <lineage>
        <taxon>Bacteria</taxon>
        <taxon>Bacillati</taxon>
        <taxon>Actinomycetota</taxon>
        <taxon>Actinomycetes</taxon>
        <taxon>Micrococcales</taxon>
        <taxon>Intrasporangiaceae</taxon>
        <taxon>Pedococcus</taxon>
    </lineage>
</organism>
<dbReference type="Proteomes" id="UP001500556">
    <property type="component" value="Unassembled WGS sequence"/>
</dbReference>
<evidence type="ECO:0000256" key="2">
    <source>
        <dbReference type="ARBA" id="ARBA00022630"/>
    </source>
</evidence>
<keyword evidence="6" id="KW-1185">Reference proteome</keyword>
<comment type="caution">
    <text evidence="5">The sequence shown here is derived from an EMBL/GenBank/DDBJ whole genome shotgun (WGS) entry which is preliminary data.</text>
</comment>
<dbReference type="InterPro" id="IPR002938">
    <property type="entry name" value="FAD-bd"/>
</dbReference>
<evidence type="ECO:0000256" key="3">
    <source>
        <dbReference type="ARBA" id="ARBA00022827"/>
    </source>
</evidence>
<accession>A0ABP8YB85</accession>
<evidence type="ECO:0000313" key="6">
    <source>
        <dbReference type="Proteomes" id="UP001500556"/>
    </source>
</evidence>
<dbReference type="Pfam" id="PF01494">
    <property type="entry name" value="FAD_binding_3"/>
    <property type="match status" value="1"/>
</dbReference>
<protein>
    <submittedName>
        <fullName evidence="5">FAD-dependent monooxygenase</fullName>
    </submittedName>
</protein>
<dbReference type="EMBL" id="BAABLO010000010">
    <property type="protein sequence ID" value="GAA4723485.1"/>
    <property type="molecule type" value="Genomic_DNA"/>
</dbReference>
<feature type="domain" description="FAD-binding" evidence="4">
    <location>
        <begin position="12"/>
        <end position="357"/>
    </location>
</feature>
<proteinExistence type="predicted"/>
<dbReference type="InterPro" id="IPR050641">
    <property type="entry name" value="RIFMO-like"/>
</dbReference>
<evidence type="ECO:0000259" key="4">
    <source>
        <dbReference type="Pfam" id="PF01494"/>
    </source>
</evidence>
<evidence type="ECO:0000313" key="5">
    <source>
        <dbReference type="EMBL" id="GAA4723485.1"/>
    </source>
</evidence>
<keyword evidence="5" id="KW-0503">Monooxygenase</keyword>
<dbReference type="Gene3D" id="3.50.50.60">
    <property type="entry name" value="FAD/NAD(P)-binding domain"/>
    <property type="match status" value="1"/>
</dbReference>
<dbReference type="SUPFAM" id="SSF51905">
    <property type="entry name" value="FAD/NAD(P)-binding domain"/>
    <property type="match status" value="1"/>
</dbReference>
<evidence type="ECO:0000256" key="1">
    <source>
        <dbReference type="ARBA" id="ARBA00001974"/>
    </source>
</evidence>
<dbReference type="Gene3D" id="3.30.70.2450">
    <property type="match status" value="1"/>
</dbReference>
<dbReference type="PANTHER" id="PTHR43004:SF19">
    <property type="entry name" value="BINDING MONOOXYGENASE, PUTATIVE (JCVI)-RELATED"/>
    <property type="match status" value="1"/>
</dbReference>
<dbReference type="GO" id="GO:0004497">
    <property type="term" value="F:monooxygenase activity"/>
    <property type="evidence" value="ECO:0007669"/>
    <property type="project" value="UniProtKB-KW"/>
</dbReference>
<gene>
    <name evidence="5" type="ORF">GCM10025782_21790</name>
</gene>
<comment type="cofactor">
    <cofactor evidence="1">
        <name>FAD</name>
        <dbReference type="ChEBI" id="CHEBI:57692"/>
    </cofactor>
</comment>
<reference evidence="6" key="1">
    <citation type="journal article" date="2019" name="Int. J. Syst. Evol. Microbiol.">
        <title>The Global Catalogue of Microorganisms (GCM) 10K type strain sequencing project: providing services to taxonomists for standard genome sequencing and annotation.</title>
        <authorList>
            <consortium name="The Broad Institute Genomics Platform"/>
            <consortium name="The Broad Institute Genome Sequencing Center for Infectious Disease"/>
            <person name="Wu L."/>
            <person name="Ma J."/>
        </authorList>
    </citation>
    <scope>NUCLEOTIDE SEQUENCE [LARGE SCALE GENOMIC DNA]</scope>
    <source>
        <strain evidence="6">JCM 18961</strain>
    </source>
</reference>
<dbReference type="InterPro" id="IPR036188">
    <property type="entry name" value="FAD/NAD-bd_sf"/>
</dbReference>